<feature type="region of interest" description="Disordered" evidence="1">
    <location>
        <begin position="15"/>
        <end position="91"/>
    </location>
</feature>
<dbReference type="EMBL" id="NIDE01000017">
    <property type="protein sequence ID" value="OWK35893.1"/>
    <property type="molecule type" value="Genomic_DNA"/>
</dbReference>
<evidence type="ECO:0000256" key="1">
    <source>
        <dbReference type="SAM" id="MobiDB-lite"/>
    </source>
</evidence>
<organism evidence="2 3">
    <name type="scientific">Fimbriiglobus ruber</name>
    <dbReference type="NCBI Taxonomy" id="1908690"/>
    <lineage>
        <taxon>Bacteria</taxon>
        <taxon>Pseudomonadati</taxon>
        <taxon>Planctomycetota</taxon>
        <taxon>Planctomycetia</taxon>
        <taxon>Gemmatales</taxon>
        <taxon>Gemmataceae</taxon>
        <taxon>Fimbriiglobus</taxon>
    </lineage>
</organism>
<dbReference type="AlphaFoldDB" id="A0A225D4M5"/>
<reference evidence="3" key="1">
    <citation type="submission" date="2017-06" db="EMBL/GenBank/DDBJ databases">
        <title>Genome analysis of Fimbriiglobus ruber SP5, the first member of the order Planctomycetales with confirmed chitinolytic capability.</title>
        <authorList>
            <person name="Ravin N.V."/>
            <person name="Rakitin A.L."/>
            <person name="Ivanova A.A."/>
            <person name="Beletsky A.V."/>
            <person name="Kulichevskaya I.S."/>
            <person name="Mardanov A.V."/>
            <person name="Dedysh S.N."/>
        </authorList>
    </citation>
    <scope>NUCLEOTIDE SEQUENCE [LARGE SCALE GENOMIC DNA]</scope>
    <source>
        <strain evidence="3">SP5</strain>
    </source>
</reference>
<accession>A0A225D4M5</accession>
<sequence>MRIEQLLGNHEHVRAAGIRLDPSPGVRSHRRNRNDRGANGRPLANEFRAVQPNKADRNQNNRQDNSPGDSTAGNGKQRHVATHGCVGRGPGAGSTVSNNLLSEQPRCQRRNTAELRPFLRLVAEKGSPRSRGVLTAGRGAFKVSACRPITTLRIAEVPHFFGESPVKCKQTDRAIPNKTLEAKTLCEKAVRKSTPTRPGDFASGACWRSVRRSTGRASPCVDLETIRPSEKMKRLSGIDRAYTPGGE</sequence>
<proteinExistence type="predicted"/>
<evidence type="ECO:0000313" key="3">
    <source>
        <dbReference type="Proteomes" id="UP000214646"/>
    </source>
</evidence>
<comment type="caution">
    <text evidence="2">The sequence shown here is derived from an EMBL/GenBank/DDBJ whole genome shotgun (WGS) entry which is preliminary data.</text>
</comment>
<protein>
    <submittedName>
        <fullName evidence="2">Uncharacterized protein</fullName>
    </submittedName>
</protein>
<keyword evidence="3" id="KW-1185">Reference proteome</keyword>
<name>A0A225D4M5_9BACT</name>
<dbReference type="Proteomes" id="UP000214646">
    <property type="component" value="Unassembled WGS sequence"/>
</dbReference>
<evidence type="ECO:0000313" key="2">
    <source>
        <dbReference type="EMBL" id="OWK35893.1"/>
    </source>
</evidence>
<gene>
    <name evidence="2" type="ORF">FRUB_08456</name>
</gene>
<feature type="compositionally biased region" description="Polar residues" evidence="1">
    <location>
        <begin position="60"/>
        <end position="74"/>
    </location>
</feature>